<dbReference type="EMBL" id="QYUL01000005">
    <property type="protein sequence ID" value="RJF77339.1"/>
    <property type="molecule type" value="Genomic_DNA"/>
</dbReference>
<protein>
    <submittedName>
        <fullName evidence="2">Uncharacterized protein</fullName>
    </submittedName>
</protein>
<feature type="region of interest" description="Disordered" evidence="1">
    <location>
        <begin position="33"/>
        <end position="72"/>
    </location>
</feature>
<comment type="caution">
    <text evidence="2">The sequence shown here is derived from an EMBL/GenBank/DDBJ whole genome shotgun (WGS) entry which is preliminary data.</text>
</comment>
<sequence length="100" mass="10202">MQINAPTPSLQAIKPQPPITPAAQLALSPAVQAAQQTAPTVRTQTVAAPQAAGKSEQTRDAQTSTKNGQSLDSNAAALAAQVNGQGYRTAQRGSLLNLSV</sequence>
<dbReference type="Proteomes" id="UP000283458">
    <property type="component" value="Unassembled WGS sequence"/>
</dbReference>
<dbReference type="RefSeq" id="WP_119833781.1">
    <property type="nucleotide sequence ID" value="NZ_QYUL01000005.1"/>
</dbReference>
<gene>
    <name evidence="2" type="ORF">D3877_26405</name>
</gene>
<evidence type="ECO:0000256" key="1">
    <source>
        <dbReference type="SAM" id="MobiDB-lite"/>
    </source>
</evidence>
<accession>A0A418VMJ4</accession>
<reference evidence="2 3" key="1">
    <citation type="submission" date="2018-09" db="EMBL/GenBank/DDBJ databases">
        <authorList>
            <person name="Zhu H."/>
        </authorList>
    </citation>
    <scope>NUCLEOTIDE SEQUENCE [LARGE SCALE GENOMIC DNA]</scope>
    <source>
        <strain evidence="2 3">K2W22B-5</strain>
    </source>
</reference>
<evidence type="ECO:0000313" key="2">
    <source>
        <dbReference type="EMBL" id="RJF77339.1"/>
    </source>
</evidence>
<dbReference type="AlphaFoldDB" id="A0A418VMJ4"/>
<name>A0A418VMJ4_9PROT</name>
<feature type="compositionally biased region" description="Low complexity" evidence="1">
    <location>
        <begin position="33"/>
        <end position="49"/>
    </location>
</feature>
<dbReference type="OrthoDB" id="7306584at2"/>
<evidence type="ECO:0000313" key="3">
    <source>
        <dbReference type="Proteomes" id="UP000283458"/>
    </source>
</evidence>
<keyword evidence="3" id="KW-1185">Reference proteome</keyword>
<proteinExistence type="predicted"/>
<organism evidence="2 3">
    <name type="scientific">Azospirillum cavernae</name>
    <dbReference type="NCBI Taxonomy" id="2320860"/>
    <lineage>
        <taxon>Bacteria</taxon>
        <taxon>Pseudomonadati</taxon>
        <taxon>Pseudomonadota</taxon>
        <taxon>Alphaproteobacteria</taxon>
        <taxon>Rhodospirillales</taxon>
        <taxon>Azospirillaceae</taxon>
        <taxon>Azospirillum</taxon>
    </lineage>
</organism>
<feature type="compositionally biased region" description="Polar residues" evidence="1">
    <location>
        <begin position="60"/>
        <end position="72"/>
    </location>
</feature>